<evidence type="ECO:0000256" key="1">
    <source>
        <dbReference type="SAM" id="SignalP"/>
    </source>
</evidence>
<organism evidence="2 3">
    <name type="scientific">Halalkalibacter suaedae</name>
    <dbReference type="NCBI Taxonomy" id="2822140"/>
    <lineage>
        <taxon>Bacteria</taxon>
        <taxon>Bacillati</taxon>
        <taxon>Bacillota</taxon>
        <taxon>Bacilli</taxon>
        <taxon>Bacillales</taxon>
        <taxon>Bacillaceae</taxon>
        <taxon>Halalkalibacter</taxon>
    </lineage>
</organism>
<dbReference type="InterPro" id="IPR007391">
    <property type="entry name" value="Vancomycin_resist_VanW"/>
</dbReference>
<comment type="caution">
    <text evidence="2">The sequence shown here is derived from an EMBL/GenBank/DDBJ whole genome shotgun (WGS) entry which is preliminary data.</text>
</comment>
<keyword evidence="3" id="KW-1185">Reference proteome</keyword>
<name>A0A940WU82_9BACI</name>
<reference evidence="2" key="1">
    <citation type="submission" date="2021-03" db="EMBL/GenBank/DDBJ databases">
        <title>Bacillus suaedae sp. nov., isolated from Suaeda aralocaspica.</title>
        <authorList>
            <person name="Lei R.F.R."/>
        </authorList>
    </citation>
    <scope>NUCLEOTIDE SEQUENCE</scope>
    <source>
        <strain evidence="2">YZJH907-2</strain>
    </source>
</reference>
<dbReference type="PANTHER" id="PTHR35788">
    <property type="entry name" value="EXPORTED PROTEIN-RELATED"/>
    <property type="match status" value="1"/>
</dbReference>
<proteinExistence type="predicted"/>
<dbReference type="AlphaFoldDB" id="A0A940WU82"/>
<accession>A0A940WU82</accession>
<dbReference type="RefSeq" id="WP_210596187.1">
    <property type="nucleotide sequence ID" value="NZ_JAGKSQ010000002.1"/>
</dbReference>
<protein>
    <submittedName>
        <fullName evidence="2">VanW family protein</fullName>
    </submittedName>
</protein>
<feature type="chain" id="PRO_5038788001" evidence="1">
    <location>
        <begin position="21"/>
        <end position="303"/>
    </location>
</feature>
<keyword evidence="1" id="KW-0732">Signal</keyword>
<dbReference type="EMBL" id="JAGKSQ010000002">
    <property type="protein sequence ID" value="MBP3950542.1"/>
    <property type="molecule type" value="Genomic_DNA"/>
</dbReference>
<dbReference type="InterPro" id="IPR052913">
    <property type="entry name" value="Glycopeptide_resist_protein"/>
</dbReference>
<sequence>MKRMLVFVPILLVACSNTNGQDVLAVSNHSRSVETLIEMKAPVYWEINLVDEYNQANYEISLNDYGYQMGMSIDENSIRSLAREIASEIDTPMQNPKLAEDGSIIKGIPRVILSEKELVEQLLSLPVGTNETRLPIYVTEPNIRDEQLIGIDEKVIGEFKTYFNPHVAGRAQNVLLSAKAISGTIIGPGDSFSFNQTVGERTVARGYQEAMEIVNKEFVVGIGGGICQTSTTLFNAVEKAGLSMVERYSHSREVGYVPEGRDATVSWGGPDFRFFNPHPYPILIQTNVDLVNGELVVSVHSHS</sequence>
<evidence type="ECO:0000313" key="2">
    <source>
        <dbReference type="EMBL" id="MBP3950542.1"/>
    </source>
</evidence>
<dbReference type="PROSITE" id="PS51257">
    <property type="entry name" value="PROKAR_LIPOPROTEIN"/>
    <property type="match status" value="1"/>
</dbReference>
<feature type="signal peptide" evidence="1">
    <location>
        <begin position="1"/>
        <end position="20"/>
    </location>
</feature>
<evidence type="ECO:0000313" key="3">
    <source>
        <dbReference type="Proteomes" id="UP000678228"/>
    </source>
</evidence>
<dbReference type="PANTHER" id="PTHR35788:SF1">
    <property type="entry name" value="EXPORTED PROTEIN"/>
    <property type="match status" value="1"/>
</dbReference>
<dbReference type="Proteomes" id="UP000678228">
    <property type="component" value="Unassembled WGS sequence"/>
</dbReference>
<gene>
    <name evidence="2" type="ORF">J7W16_05300</name>
</gene>
<dbReference type="Pfam" id="PF04294">
    <property type="entry name" value="VanW"/>
    <property type="match status" value="1"/>
</dbReference>